<keyword evidence="2" id="KW-1185">Reference proteome</keyword>
<name>A0A504YS71_FASGI</name>
<dbReference type="Proteomes" id="UP000316759">
    <property type="component" value="Unassembled WGS sequence"/>
</dbReference>
<sequence>MRERERRTLLRLAAKDARPIGTQRFVDGRV</sequence>
<gene>
    <name evidence="1" type="ORF">FGIG_01445</name>
</gene>
<protein>
    <submittedName>
        <fullName evidence="1">Uncharacterized protein</fullName>
    </submittedName>
</protein>
<organism evidence="1 2">
    <name type="scientific">Fasciola gigantica</name>
    <name type="common">Giant liver fluke</name>
    <dbReference type="NCBI Taxonomy" id="46835"/>
    <lineage>
        <taxon>Eukaryota</taxon>
        <taxon>Metazoa</taxon>
        <taxon>Spiralia</taxon>
        <taxon>Lophotrochozoa</taxon>
        <taxon>Platyhelminthes</taxon>
        <taxon>Trematoda</taxon>
        <taxon>Digenea</taxon>
        <taxon>Plagiorchiida</taxon>
        <taxon>Echinostomata</taxon>
        <taxon>Echinostomatoidea</taxon>
        <taxon>Fasciolidae</taxon>
        <taxon>Fasciola</taxon>
    </lineage>
</organism>
<reference evidence="1 2" key="1">
    <citation type="submission" date="2019-04" db="EMBL/GenBank/DDBJ databases">
        <title>Annotation for the trematode Fasciola gigantica.</title>
        <authorList>
            <person name="Choi Y.-J."/>
        </authorList>
    </citation>
    <scope>NUCLEOTIDE SEQUENCE [LARGE SCALE GENOMIC DNA]</scope>
    <source>
        <strain evidence="1">Uganda_cow_1</strain>
    </source>
</reference>
<dbReference type="AlphaFoldDB" id="A0A504YS71"/>
<dbReference type="EMBL" id="SUNJ01004919">
    <property type="protein sequence ID" value="TPP64053.1"/>
    <property type="molecule type" value="Genomic_DNA"/>
</dbReference>
<comment type="caution">
    <text evidence="1">The sequence shown here is derived from an EMBL/GenBank/DDBJ whole genome shotgun (WGS) entry which is preliminary data.</text>
</comment>
<accession>A0A504YS71</accession>
<proteinExistence type="predicted"/>
<evidence type="ECO:0000313" key="2">
    <source>
        <dbReference type="Proteomes" id="UP000316759"/>
    </source>
</evidence>
<evidence type="ECO:0000313" key="1">
    <source>
        <dbReference type="EMBL" id="TPP64053.1"/>
    </source>
</evidence>